<evidence type="ECO:0000256" key="1">
    <source>
        <dbReference type="ARBA" id="ARBA00006484"/>
    </source>
</evidence>
<proteinExistence type="inferred from homology"/>
<dbReference type="Gene3D" id="3.40.50.720">
    <property type="entry name" value="NAD(P)-binding Rossmann-like Domain"/>
    <property type="match status" value="1"/>
</dbReference>
<comment type="caution">
    <text evidence="3">The sequence shown here is derived from an EMBL/GenBank/DDBJ whole genome shotgun (WGS) entry which is preliminary data.</text>
</comment>
<dbReference type="Proteomes" id="UP000253918">
    <property type="component" value="Unassembled WGS sequence"/>
</dbReference>
<dbReference type="AlphaFoldDB" id="A0A369W0H9"/>
<dbReference type="PRINTS" id="PR00080">
    <property type="entry name" value="SDRFAMILY"/>
</dbReference>
<reference evidence="3 4" key="1">
    <citation type="submission" date="2018-07" db="EMBL/GenBank/DDBJ databases">
        <title>a novel species of Sphingomonas isolated from the rhizosphere soil of Araceae plant.</title>
        <authorList>
            <person name="Zhiyong W."/>
            <person name="Qinglan Z."/>
            <person name="Zhiwei F."/>
            <person name="Ding X."/>
            <person name="Gejiao W."/>
            <person name="Shixue Z."/>
        </authorList>
    </citation>
    <scope>NUCLEOTIDE SEQUENCE [LARGE SCALE GENOMIC DNA]</scope>
    <source>
        <strain evidence="3 4">WZY 27</strain>
    </source>
</reference>
<dbReference type="PANTHER" id="PTHR24321">
    <property type="entry name" value="DEHYDROGENASES, SHORT CHAIN"/>
    <property type="match status" value="1"/>
</dbReference>
<sequence length="264" mass="28017">MGNRLEGKVALVLGAGTLGSEGGLSNGAAVALNFARQGAKVVAADLRLDLAEATSAAIRAEGFSSIAAQADASNSADVKQLIDRALAEYGRIDIHHNNVGIEQLGGPVETEEDAWDRVHAVNVKSVFLTCKHVIPVMEKQGGGSIINVSSTASIRWSGTPFLAYNSSKAAVNQVTRIVARQYAHKQIRCNAIIPGYMDTPHIRTLWRDLSPAEFEAKMAERNAKCPMGRQGTSQDVANAAVFLASDESSYITGNLLVVDGGWTI</sequence>
<dbReference type="RefSeq" id="WP_114687127.1">
    <property type="nucleotide sequence ID" value="NZ_QQNB01000001.1"/>
</dbReference>
<dbReference type="SUPFAM" id="SSF51735">
    <property type="entry name" value="NAD(P)-binding Rossmann-fold domains"/>
    <property type="match status" value="1"/>
</dbReference>
<dbReference type="InterPro" id="IPR002347">
    <property type="entry name" value="SDR_fam"/>
</dbReference>
<dbReference type="FunFam" id="3.40.50.720:FF:000084">
    <property type="entry name" value="Short-chain dehydrogenase reductase"/>
    <property type="match status" value="1"/>
</dbReference>
<keyword evidence="2" id="KW-0560">Oxidoreductase</keyword>
<name>A0A369W0H9_9SPHN</name>
<dbReference type="GO" id="GO:0016491">
    <property type="term" value="F:oxidoreductase activity"/>
    <property type="evidence" value="ECO:0007669"/>
    <property type="project" value="UniProtKB-KW"/>
</dbReference>
<comment type="similarity">
    <text evidence="1">Belongs to the short-chain dehydrogenases/reductases (SDR) family.</text>
</comment>
<accession>A0A369W0H9</accession>
<protein>
    <submittedName>
        <fullName evidence="3">SDR family NAD(P)-dependent oxidoreductase</fullName>
    </submittedName>
</protein>
<evidence type="ECO:0000313" key="4">
    <source>
        <dbReference type="Proteomes" id="UP000253918"/>
    </source>
</evidence>
<dbReference type="PRINTS" id="PR00081">
    <property type="entry name" value="GDHRDH"/>
</dbReference>
<dbReference type="EMBL" id="QQNB01000001">
    <property type="protein sequence ID" value="RDE07549.1"/>
    <property type="molecule type" value="Genomic_DNA"/>
</dbReference>
<evidence type="ECO:0000256" key="2">
    <source>
        <dbReference type="ARBA" id="ARBA00023002"/>
    </source>
</evidence>
<dbReference type="NCBIfam" id="NF005559">
    <property type="entry name" value="PRK07231.1"/>
    <property type="match status" value="1"/>
</dbReference>
<dbReference type="Pfam" id="PF13561">
    <property type="entry name" value="adh_short_C2"/>
    <property type="match status" value="1"/>
</dbReference>
<dbReference type="InterPro" id="IPR036291">
    <property type="entry name" value="NAD(P)-bd_dom_sf"/>
</dbReference>
<keyword evidence="4" id="KW-1185">Reference proteome</keyword>
<dbReference type="OrthoDB" id="9789398at2"/>
<organism evidence="3 4">
    <name type="scientific">Sphingomonas aracearum</name>
    <dbReference type="NCBI Taxonomy" id="2283317"/>
    <lineage>
        <taxon>Bacteria</taxon>
        <taxon>Pseudomonadati</taxon>
        <taxon>Pseudomonadota</taxon>
        <taxon>Alphaproteobacteria</taxon>
        <taxon>Sphingomonadales</taxon>
        <taxon>Sphingomonadaceae</taxon>
        <taxon>Sphingomonas</taxon>
    </lineage>
</organism>
<dbReference type="PANTHER" id="PTHR24321:SF15">
    <property type="entry name" value="OXIDOREDUCTASE UCPA"/>
    <property type="match status" value="1"/>
</dbReference>
<gene>
    <name evidence="3" type="ORF">DVW87_06980</name>
</gene>
<evidence type="ECO:0000313" key="3">
    <source>
        <dbReference type="EMBL" id="RDE07549.1"/>
    </source>
</evidence>